<proteinExistence type="predicted"/>
<organism evidence="1 2">
    <name type="scientific">Vitis vinifera</name>
    <name type="common">Grape</name>
    <dbReference type="NCBI Taxonomy" id="29760"/>
    <lineage>
        <taxon>Eukaryota</taxon>
        <taxon>Viridiplantae</taxon>
        <taxon>Streptophyta</taxon>
        <taxon>Embryophyta</taxon>
        <taxon>Tracheophyta</taxon>
        <taxon>Spermatophyta</taxon>
        <taxon>Magnoliopsida</taxon>
        <taxon>eudicotyledons</taxon>
        <taxon>Gunneridae</taxon>
        <taxon>Pentapetalae</taxon>
        <taxon>rosids</taxon>
        <taxon>Vitales</taxon>
        <taxon>Vitaceae</taxon>
        <taxon>Viteae</taxon>
        <taxon>Vitis</taxon>
    </lineage>
</organism>
<gene>
    <name evidence="1" type="ORF">CK203_063978</name>
</gene>
<dbReference type="Proteomes" id="UP000288805">
    <property type="component" value="Unassembled WGS sequence"/>
</dbReference>
<dbReference type="AlphaFoldDB" id="A0A438G8M3"/>
<reference evidence="1 2" key="1">
    <citation type="journal article" date="2018" name="PLoS Genet.">
        <title>Population sequencing reveals clonal diversity and ancestral inbreeding in the grapevine cultivar Chardonnay.</title>
        <authorList>
            <person name="Roach M.J."/>
            <person name="Johnson D.L."/>
            <person name="Bohlmann J."/>
            <person name="van Vuuren H.J."/>
            <person name="Jones S.J."/>
            <person name="Pretorius I.S."/>
            <person name="Schmidt S.A."/>
            <person name="Borneman A.R."/>
        </authorList>
    </citation>
    <scope>NUCLEOTIDE SEQUENCE [LARGE SCALE GENOMIC DNA]</scope>
    <source>
        <strain evidence="2">cv. Chardonnay</strain>
        <tissue evidence="1">Leaf</tissue>
    </source>
</reference>
<evidence type="ECO:0000313" key="2">
    <source>
        <dbReference type="Proteomes" id="UP000288805"/>
    </source>
</evidence>
<protein>
    <submittedName>
        <fullName evidence="1">Uncharacterized protein</fullName>
    </submittedName>
</protein>
<accession>A0A438G8M3</accession>
<sequence>MGWKKIGCFRSLENRVFDKIENSTSATLGVHLTYGLAMASDHPHIWSGVNSPVFTIYKGCKQCRGLRSITKETEDIKLVHHA</sequence>
<evidence type="ECO:0000313" key="1">
    <source>
        <dbReference type="EMBL" id="RVW68579.1"/>
    </source>
</evidence>
<dbReference type="EMBL" id="QGNW01000527">
    <property type="protein sequence ID" value="RVW68579.1"/>
    <property type="molecule type" value="Genomic_DNA"/>
</dbReference>
<name>A0A438G8M3_VITVI</name>
<comment type="caution">
    <text evidence="1">The sequence shown here is derived from an EMBL/GenBank/DDBJ whole genome shotgun (WGS) entry which is preliminary data.</text>
</comment>